<dbReference type="Gene3D" id="3.40.50.720">
    <property type="entry name" value="NAD(P)-binding Rossmann-like Domain"/>
    <property type="match status" value="1"/>
</dbReference>
<dbReference type="Pfam" id="PF22725">
    <property type="entry name" value="GFO_IDH_MocA_C3"/>
    <property type="match status" value="1"/>
</dbReference>
<dbReference type="SUPFAM" id="SSF55347">
    <property type="entry name" value="Glyceraldehyde-3-phosphate dehydrogenase-like, C-terminal domain"/>
    <property type="match status" value="1"/>
</dbReference>
<comment type="similarity">
    <text evidence="1">Belongs to the Gfo/Idh/MocA family.</text>
</comment>
<proteinExistence type="inferred from homology"/>
<gene>
    <name evidence="5" type="ORF">CCE28_10475</name>
</gene>
<dbReference type="Proteomes" id="UP000216024">
    <property type="component" value="Unassembled WGS sequence"/>
</dbReference>
<dbReference type="InterPro" id="IPR036291">
    <property type="entry name" value="NAD(P)-bd_dom_sf"/>
</dbReference>
<dbReference type="SUPFAM" id="SSF51735">
    <property type="entry name" value="NAD(P)-binding Rossmann-fold domains"/>
    <property type="match status" value="1"/>
</dbReference>
<evidence type="ECO:0000259" key="4">
    <source>
        <dbReference type="Pfam" id="PF22725"/>
    </source>
</evidence>
<feature type="domain" description="Gfo/Idh/MocA-like oxidoreductase N-terminal" evidence="3">
    <location>
        <begin position="4"/>
        <end position="120"/>
    </location>
</feature>
<dbReference type="GO" id="GO:0016491">
    <property type="term" value="F:oxidoreductase activity"/>
    <property type="evidence" value="ECO:0007669"/>
    <property type="project" value="UniProtKB-KW"/>
</dbReference>
<evidence type="ECO:0000256" key="2">
    <source>
        <dbReference type="ARBA" id="ARBA00023002"/>
    </source>
</evidence>
<evidence type="ECO:0000256" key="1">
    <source>
        <dbReference type="ARBA" id="ARBA00010928"/>
    </source>
</evidence>
<evidence type="ECO:0000259" key="3">
    <source>
        <dbReference type="Pfam" id="PF01408"/>
    </source>
</evidence>
<comment type="caution">
    <text evidence="5">The sequence shown here is derived from an EMBL/GenBank/DDBJ whole genome shotgun (WGS) entry which is preliminary data.</text>
</comment>
<accession>A0A267MIP1</accession>
<dbReference type="InterPro" id="IPR055170">
    <property type="entry name" value="GFO_IDH_MocA-like_dom"/>
</dbReference>
<keyword evidence="2" id="KW-0560">Oxidoreductase</keyword>
<evidence type="ECO:0000313" key="6">
    <source>
        <dbReference type="Proteomes" id="UP000216024"/>
    </source>
</evidence>
<dbReference type="InterPro" id="IPR000683">
    <property type="entry name" value="Gfo/Idh/MocA-like_OxRdtase_N"/>
</dbReference>
<dbReference type="GO" id="GO:0000166">
    <property type="term" value="F:nucleotide binding"/>
    <property type="evidence" value="ECO:0007669"/>
    <property type="project" value="InterPro"/>
</dbReference>
<keyword evidence="6" id="KW-1185">Reference proteome</keyword>
<dbReference type="AlphaFoldDB" id="A0A267MIP1"/>
<dbReference type="PANTHER" id="PTHR42840:SF3">
    <property type="entry name" value="BINDING ROSSMANN FOLD OXIDOREDUCTASE, PUTATIVE (AFU_ORTHOLOGUE AFUA_2G10240)-RELATED"/>
    <property type="match status" value="1"/>
</dbReference>
<protein>
    <submittedName>
        <fullName evidence="5">Inositol 2-dehydrogenase</fullName>
    </submittedName>
</protein>
<dbReference type="GO" id="GO:0005737">
    <property type="term" value="C:cytoplasm"/>
    <property type="evidence" value="ECO:0007669"/>
    <property type="project" value="TreeGrafter"/>
</dbReference>
<dbReference type="Pfam" id="PF01408">
    <property type="entry name" value="GFO_IDH_MocA"/>
    <property type="match status" value="1"/>
</dbReference>
<organism evidence="5 6">
    <name type="scientific">Anaeromicrobium sediminis</name>
    <dbReference type="NCBI Taxonomy" id="1478221"/>
    <lineage>
        <taxon>Bacteria</taxon>
        <taxon>Bacillati</taxon>
        <taxon>Bacillota</taxon>
        <taxon>Clostridia</taxon>
        <taxon>Peptostreptococcales</taxon>
        <taxon>Thermotaleaceae</taxon>
        <taxon>Anaeromicrobium</taxon>
    </lineage>
</organism>
<dbReference type="OrthoDB" id="9815825at2"/>
<evidence type="ECO:0000313" key="5">
    <source>
        <dbReference type="EMBL" id="PAB59282.1"/>
    </source>
</evidence>
<dbReference type="RefSeq" id="WP_095133662.1">
    <property type="nucleotide sequence ID" value="NZ_NIBG01000008.1"/>
</dbReference>
<sequence>MEKIKIGIVGLGKLGWKHAENIAHKIPHAELIAACSATEEKIEKAKKELGITYGYTNYEKMVQNPEIDAIAIISPSKYHYEHIELALKNGKHIFCEKPLALTLEECEKIEKLVKEYPHLYFMLGFMRRFDESYAYAKQKIDEGLIGKPFMIRCYGLDPIDLVDVAIPFAKTSGGLYLDMMIHDIDLARWYLQSEGKTAYALGGCYVRDEFAQYNDIDNGVALIEFDNGSIGMFYAGRTCAHGYHIETEIIGTKGSLRIGTTPDKNMTSIFNENGVVKECCSSFLERFEQAYFNEVNYFINCLIHKERPSVKVSDGVLSTKIAYACQKSLDEKSIITI</sequence>
<dbReference type="GO" id="GO:0006740">
    <property type="term" value="P:NADPH regeneration"/>
    <property type="evidence" value="ECO:0007669"/>
    <property type="project" value="TreeGrafter"/>
</dbReference>
<dbReference type="PANTHER" id="PTHR42840">
    <property type="entry name" value="NAD(P)-BINDING ROSSMANN-FOLD SUPERFAMILY PROTEIN-RELATED"/>
    <property type="match status" value="1"/>
</dbReference>
<name>A0A267MIP1_9FIRM</name>
<dbReference type="Gene3D" id="3.30.360.10">
    <property type="entry name" value="Dihydrodipicolinate Reductase, domain 2"/>
    <property type="match status" value="1"/>
</dbReference>
<dbReference type="EMBL" id="NIBG01000008">
    <property type="protein sequence ID" value="PAB59282.1"/>
    <property type="molecule type" value="Genomic_DNA"/>
</dbReference>
<feature type="domain" description="GFO/IDH/MocA-like oxidoreductase" evidence="4">
    <location>
        <begin position="133"/>
        <end position="257"/>
    </location>
</feature>
<reference evidence="5 6" key="1">
    <citation type="submission" date="2017-06" db="EMBL/GenBank/DDBJ databases">
        <title>Draft genome sequence of anaerobic fermentative bacterium Anaeromicrobium sediminis DY2726D isolated from West Pacific Ocean sediments.</title>
        <authorList>
            <person name="Zeng X."/>
        </authorList>
    </citation>
    <scope>NUCLEOTIDE SEQUENCE [LARGE SCALE GENOMIC DNA]</scope>
    <source>
        <strain evidence="5 6">DY2726D</strain>
    </source>
</reference>